<feature type="compositionally biased region" description="Low complexity" evidence="1">
    <location>
        <begin position="52"/>
        <end position="66"/>
    </location>
</feature>
<feature type="non-terminal residue" evidence="2">
    <location>
        <position position="109"/>
    </location>
</feature>
<feature type="compositionally biased region" description="Polar residues" evidence="1">
    <location>
        <begin position="91"/>
        <end position="101"/>
    </location>
</feature>
<feature type="non-terminal residue" evidence="2">
    <location>
        <position position="1"/>
    </location>
</feature>
<comment type="caution">
    <text evidence="2">The sequence shown here is derived from an EMBL/GenBank/DDBJ whole genome shotgun (WGS) entry which is preliminary data.</text>
</comment>
<evidence type="ECO:0000313" key="2">
    <source>
        <dbReference type="EMBL" id="GMT03678.1"/>
    </source>
</evidence>
<dbReference type="Proteomes" id="UP001432027">
    <property type="component" value="Unassembled WGS sequence"/>
</dbReference>
<protein>
    <submittedName>
        <fullName evidence="2">Uncharacterized protein</fullName>
    </submittedName>
</protein>
<feature type="region of interest" description="Disordered" evidence="1">
    <location>
        <begin position="52"/>
        <end position="109"/>
    </location>
</feature>
<evidence type="ECO:0000313" key="3">
    <source>
        <dbReference type="Proteomes" id="UP001432027"/>
    </source>
</evidence>
<accession>A0AAV5UAI9</accession>
<organism evidence="2 3">
    <name type="scientific">Pristionchus entomophagus</name>
    <dbReference type="NCBI Taxonomy" id="358040"/>
    <lineage>
        <taxon>Eukaryota</taxon>
        <taxon>Metazoa</taxon>
        <taxon>Ecdysozoa</taxon>
        <taxon>Nematoda</taxon>
        <taxon>Chromadorea</taxon>
        <taxon>Rhabditida</taxon>
        <taxon>Rhabditina</taxon>
        <taxon>Diplogasteromorpha</taxon>
        <taxon>Diplogasteroidea</taxon>
        <taxon>Neodiplogasteridae</taxon>
        <taxon>Pristionchus</taxon>
    </lineage>
</organism>
<gene>
    <name evidence="2" type="ORF">PENTCL1PPCAC_25852</name>
</gene>
<dbReference type="EMBL" id="BTSX01000006">
    <property type="protein sequence ID" value="GMT03678.1"/>
    <property type="molecule type" value="Genomic_DNA"/>
</dbReference>
<dbReference type="AlphaFoldDB" id="A0AAV5UAI9"/>
<keyword evidence="3" id="KW-1185">Reference proteome</keyword>
<proteinExistence type="predicted"/>
<reference evidence="2" key="1">
    <citation type="submission" date="2023-10" db="EMBL/GenBank/DDBJ databases">
        <title>Genome assembly of Pristionchus species.</title>
        <authorList>
            <person name="Yoshida K."/>
            <person name="Sommer R.J."/>
        </authorList>
    </citation>
    <scope>NUCLEOTIDE SEQUENCE</scope>
    <source>
        <strain evidence="2">RS0144</strain>
    </source>
</reference>
<sequence length="109" mass="12025">SRSSLPSSQSACPSHSHWCRMHLKVPSGMPHSGWSPAHRVWLCLWHLHSLSSSPSAQSRAPSHSQRTGMHRPEERQRNSSSAGQAGIRLLPSTNRLPTISSGRRIFITG</sequence>
<name>A0AAV5UAI9_9BILA</name>
<evidence type="ECO:0000256" key="1">
    <source>
        <dbReference type="SAM" id="MobiDB-lite"/>
    </source>
</evidence>